<comment type="caution">
    <text evidence="1">The sequence shown here is derived from an EMBL/GenBank/DDBJ whole genome shotgun (WGS) entry which is preliminary data.</text>
</comment>
<proteinExistence type="predicted"/>
<dbReference type="EMBL" id="JBGNUJ010000010">
    <property type="protein sequence ID" value="KAL3955063.1"/>
    <property type="molecule type" value="Genomic_DNA"/>
</dbReference>
<evidence type="ECO:0000313" key="1">
    <source>
        <dbReference type="EMBL" id="KAL3955063.1"/>
    </source>
</evidence>
<protein>
    <submittedName>
        <fullName evidence="1">Uncharacterized protein</fullName>
    </submittedName>
</protein>
<evidence type="ECO:0000313" key="2">
    <source>
        <dbReference type="Proteomes" id="UP001638806"/>
    </source>
</evidence>
<dbReference type="Proteomes" id="UP001638806">
    <property type="component" value="Unassembled WGS sequence"/>
</dbReference>
<gene>
    <name evidence="1" type="ORF">ACCO45_010626</name>
</gene>
<organism evidence="1 2">
    <name type="scientific">Purpureocillium lilacinum</name>
    <name type="common">Paecilomyces lilacinus</name>
    <dbReference type="NCBI Taxonomy" id="33203"/>
    <lineage>
        <taxon>Eukaryota</taxon>
        <taxon>Fungi</taxon>
        <taxon>Dikarya</taxon>
        <taxon>Ascomycota</taxon>
        <taxon>Pezizomycotina</taxon>
        <taxon>Sordariomycetes</taxon>
        <taxon>Hypocreomycetidae</taxon>
        <taxon>Hypocreales</taxon>
        <taxon>Ophiocordycipitaceae</taxon>
        <taxon>Purpureocillium</taxon>
    </lineage>
</organism>
<keyword evidence="2" id="KW-1185">Reference proteome</keyword>
<accession>A0ACC4DG46</accession>
<name>A0ACC4DG46_PURLI</name>
<reference evidence="1" key="1">
    <citation type="submission" date="2024-12" db="EMBL/GenBank/DDBJ databases">
        <title>Comparative genomics and development of molecular markers within Purpureocillium lilacinum and among Purpureocillium species.</title>
        <authorList>
            <person name="Yeh Z.-Y."/>
            <person name="Ni N.-T."/>
            <person name="Lo P.-H."/>
            <person name="Mushyakhwo K."/>
            <person name="Lin C.-F."/>
            <person name="Nai Y.-S."/>
        </authorList>
    </citation>
    <scope>NUCLEOTIDE SEQUENCE</scope>
    <source>
        <strain evidence="1">NCHU-NPUST-175</strain>
    </source>
</reference>
<sequence>MDCHVISLHGRSVQGTSSTAETSPGTGRRCACTDHQIDPPAPILVQTSSGAARASTLYFTRYDLRFHQPSRDFLCSHIACDPVANCDRNISSLPLVFGKKPAVDLPLAHPSMLMERPSMPCTPRQSGWMLAFIRLFSLFADSSLAVSAHRCLELPYFDFVTHPTRYFAPIVLHNKSPTRIISCTGFLHVLRPSVAVRARDGAKWFEELQKLPREHHLLCPKVGPDDDENYKNLEDPESRITVDEKKRRIEDGDRRVEITYWNSLIFGFEKRDAGQWLNEFTTRLESCLRECPACVLNWHMKRKAHLQKFAERWNEESMAHIEYLLDKLDVARIEHNIQWAKTFIEKIEDSGAVFKKAQFGPHLSEVFITVYEALCCVTYIGLPEQRSSFQYVFMRLQGKTPLKLGSKDPLPGMTYFLFDMKVEDRRKWAYENWKAVDSASLTEEQFDWAVSGGLIKAIDDISRKDLSQATAEDYLDIERFWCGFECILRTLTDDLILSRLRSLEVRPGNPDIYDLLFRHIQSCRSEGVLVATIRILTSLLRQAPKAFWDAVGDAKPNVIADLIFSSPVYKALLRQSLESCWGGIDPDNPVPFPISWISPWLQSLRRDHRFDACEVLTHTLFKNLAKDESIGEPGQAACVRAGFDALSLTLKSFLDSKARITGTTHLYASSAFNLVLQNRDLVLRNLKAPRGQHEGWTTLNVADAARTVLHTARKLDMKMLFDEFHAIHEGQAVQTTVPRDSGAFWECHVEIFDMSSDQAALAKEILSCLEPLVSIEDIRPEKTKKLSEPGLHFNKTLKSVTGVIVRVLGRISEMDTIPLQTLFEDRLPVQIIIGFEKLDRRGFSRLGAAAHDSRACGADPVIHYMDHGTGHTTAFPWDPIRPLLNASRNVLQGLANSSSGLLRQTILDSRRGAMLLRWWTEQWRFVSKCCLNIEGWSMAIDNKTMTEFCRDIMELAEALIKEDGLITSATAGSRARRKRWRDLYLVDTTVRVLRQILTRLRENNLEINAASRKLIMDACVPTSIPGRYVRSTNLNDRQRAELLRALGHDEEDVQIVQIGVATREPNRTLETAQGGRRNRASWMPGQILSWKQIAARQLKTAERSTKLDAKAISALKESRQREKAEKARRDAEAIAKARRLRGETVPGEGSGIHGLSVTGKDHSRSEIMVNSSDEESGAESDDSDADTQLAALSTGGEKNLDEYEKRKLQALRDKVRRPVKKIRQQRSVKEMRARLIPPMDRLHNTILAWDIFHEGGEPPTGPKASEVATKYLNPKAYQETFFPLLASEAWRSFVTAKDEITSPPFEMKTAGRASVDSFLEVTFTMLIAQNRERSVSEGDILLVSEDRSPIKNPSAKHCLARVHRLTYKKDVVEILYRVASHANPLSKDLVKENVVYGIKITNMTTIEREYAALESLQYYDLMDEILKAEPSPILRYGDERVSNAMRNWALNRGQALAVMGAHENDGFTLIQGPPGTGKTKTIVAMVGSLLSEQLSQPNAGVPIVNPLRPANGANTARSKKLLVCAPSNAAVDELVLRLKAGVTMTNGKTRQINVLRLGKSERINAAVKDVTLDELVRVRLEGDTTKEKAKADRDKLHADAARIKEELSELRPRLAEAREQEDRAVANSLSRKFDELKSQQIHIGKLIDADKDSGNSIAREMDVRRRQVQQEILNSAHVLCATLSGSGHEMFRNLEVEFETVIIDEAAQCVELSALIPLKYGCCKCILVGDPKQLPQPSCPSLLLALATTKYRMHPEISMFPSREFYEGQLRDGQDMLQLRQKPWHNSELLGPYRFFDVEGVQEKGRRGQSLVNIKELEVAMQLYDAFSKTYAECDLHRKIGIITPYKAQLFELQNRFKSRFGDKILEAIEFNTTDAFQGRECEIIIFSCVRASSTGGIGFMTDIRRMNVGLTRAKSSLWILGDSRALVQGEFWRKLIEDARSRNRYTRGDILSTLRWPLEKAKPGSLVPAAPVAVSREVEMTDVVTRDQEMTTGASSSERQVAGSGAANTTPAPDGADARPGSGLPIIHSSHPAKKRPIDSAGPGQPGPKRAANDRPRSGLMAKFGQKPSRPPPVPKDPSAMSVLGMTPPERPPAPLPTSSTENVKKESNSSLPTVPAASNKPPPKPIAAPVRKKPKPSLFMPKKR</sequence>